<comment type="caution">
    <text evidence="3">The sequence shown here is derived from an EMBL/GenBank/DDBJ whole genome shotgun (WGS) entry which is preliminary data.</text>
</comment>
<keyword evidence="1" id="KW-0732">Signal</keyword>
<feature type="domain" description="Outer membrane protein beta-barrel" evidence="2">
    <location>
        <begin position="14"/>
        <end position="178"/>
    </location>
</feature>
<dbReference type="Proteomes" id="UP000019276">
    <property type="component" value="Unassembled WGS sequence"/>
</dbReference>
<evidence type="ECO:0000313" key="3">
    <source>
        <dbReference type="EMBL" id="EWH08724.1"/>
    </source>
</evidence>
<keyword evidence="4" id="KW-1185">Reference proteome</keyword>
<reference evidence="3 4" key="1">
    <citation type="journal article" date="2014" name="Genome Announc.">
        <title>Draft Genome Sequence of the Agar-Degrading Bacterium Catenovulum sp. Strain DS-2, Isolated from Intestines of Haliotis diversicolor.</title>
        <authorList>
            <person name="Shan D."/>
            <person name="Li X."/>
            <person name="Gu Z."/>
            <person name="Wei G."/>
            <person name="Gao Z."/>
            <person name="Shao Z."/>
        </authorList>
    </citation>
    <scope>NUCLEOTIDE SEQUENCE [LARGE SCALE GENOMIC DNA]</scope>
    <source>
        <strain evidence="3 4">DS-2</strain>
    </source>
</reference>
<evidence type="ECO:0000256" key="1">
    <source>
        <dbReference type="ARBA" id="ARBA00022729"/>
    </source>
</evidence>
<dbReference type="InterPro" id="IPR011250">
    <property type="entry name" value="OMP/PagP_B-barrel"/>
</dbReference>
<name>W7Q7H3_9ALTE</name>
<organism evidence="3 4">
    <name type="scientific">Catenovulum agarivorans DS-2</name>
    <dbReference type="NCBI Taxonomy" id="1328313"/>
    <lineage>
        <taxon>Bacteria</taxon>
        <taxon>Pseudomonadati</taxon>
        <taxon>Pseudomonadota</taxon>
        <taxon>Gammaproteobacteria</taxon>
        <taxon>Alteromonadales</taxon>
        <taxon>Alteromonadaceae</taxon>
        <taxon>Catenovulum</taxon>
    </lineage>
</organism>
<dbReference type="InterPro" id="IPR027385">
    <property type="entry name" value="Beta-barrel_OMP"/>
</dbReference>
<accession>W7Q7H3</accession>
<dbReference type="Pfam" id="PF13505">
    <property type="entry name" value="OMP_b-brl"/>
    <property type="match status" value="1"/>
</dbReference>
<gene>
    <name evidence="3" type="ORF">DS2_15859</name>
</gene>
<protein>
    <recommendedName>
        <fullName evidence="2">Outer membrane protein beta-barrel domain-containing protein</fullName>
    </recommendedName>
</protein>
<sequence>MISFLYLPTQLLAKTNNYLGLSASLTNSRFSEKDNQKTLNTEQGQFTGLGLDWGYVIPGNWLISGKITQQNTKLNYQGFSQNGLAINSHTQYQQQEFAVAVRYTYLPYFASIGMSHNQHQRDIKSVGEISGLNENYQFNYAMLGLGFQYNLTQHLQLELSVDYAYSIKSNLSVDFFNLYDSNQKPLNKVTRTQLFSQLAYTLSQSHQLLFSHFNIKKPI</sequence>
<evidence type="ECO:0000259" key="2">
    <source>
        <dbReference type="Pfam" id="PF13505"/>
    </source>
</evidence>
<proteinExistence type="predicted"/>
<dbReference type="AlphaFoldDB" id="W7Q7H3"/>
<dbReference type="EMBL" id="ARZY01000038">
    <property type="protein sequence ID" value="EWH08724.1"/>
    <property type="molecule type" value="Genomic_DNA"/>
</dbReference>
<dbReference type="SUPFAM" id="SSF56925">
    <property type="entry name" value="OMPA-like"/>
    <property type="match status" value="1"/>
</dbReference>
<dbReference type="STRING" id="1328313.DS2_15859"/>
<evidence type="ECO:0000313" key="4">
    <source>
        <dbReference type="Proteomes" id="UP000019276"/>
    </source>
</evidence>